<name>A0A2S4L7I0_9HYPO</name>
<feature type="domain" description="Cation efflux protein transmembrane" evidence="10">
    <location>
        <begin position="190"/>
        <end position="426"/>
    </location>
</feature>
<comment type="subcellular location">
    <subcellularLocation>
        <location evidence="8">Endoplasmic reticulum membrane</location>
        <topology evidence="8">Multi-pass membrane protein</topology>
    </subcellularLocation>
    <subcellularLocation>
        <location evidence="1">Membrane</location>
        <topology evidence="1">Multi-pass membrane protein</topology>
    </subcellularLocation>
</comment>
<comment type="similarity">
    <text evidence="2 8">Belongs to the cation diffusion facilitator (CDF) transporter (TC 2.A.4) family. SLC30A subfamily.</text>
</comment>
<evidence type="ECO:0000313" key="12">
    <source>
        <dbReference type="Proteomes" id="UP000237481"/>
    </source>
</evidence>
<gene>
    <name evidence="11" type="ORF">TPAR_01417</name>
</gene>
<keyword evidence="3 8" id="KW-0813">Transport</keyword>
<feature type="compositionally biased region" description="Basic and acidic residues" evidence="9">
    <location>
        <begin position="329"/>
        <end position="340"/>
    </location>
</feature>
<evidence type="ECO:0000256" key="5">
    <source>
        <dbReference type="ARBA" id="ARBA00022989"/>
    </source>
</evidence>
<protein>
    <recommendedName>
        <fullName evidence="8">Zinc transporter</fullName>
    </recommendedName>
</protein>
<feature type="transmembrane region" description="Helical" evidence="8">
    <location>
        <begin position="369"/>
        <end position="394"/>
    </location>
</feature>
<keyword evidence="4 8" id="KW-0812">Transmembrane</keyword>
<feature type="transmembrane region" description="Helical" evidence="8">
    <location>
        <begin position="221"/>
        <end position="239"/>
    </location>
</feature>
<evidence type="ECO:0000256" key="3">
    <source>
        <dbReference type="ARBA" id="ARBA00022448"/>
    </source>
</evidence>
<feature type="region of interest" description="Disordered" evidence="9">
    <location>
        <begin position="317"/>
        <end position="361"/>
    </location>
</feature>
<evidence type="ECO:0000313" key="11">
    <source>
        <dbReference type="EMBL" id="POR38378.1"/>
    </source>
</evidence>
<feature type="transmembrane region" description="Helical" evidence="8">
    <location>
        <begin position="190"/>
        <end position="209"/>
    </location>
</feature>
<dbReference type="OrthoDB" id="78669at2759"/>
<dbReference type="AlphaFoldDB" id="A0A2S4L7I0"/>
<dbReference type="NCBIfam" id="TIGR01297">
    <property type="entry name" value="CDF"/>
    <property type="match status" value="1"/>
</dbReference>
<dbReference type="GO" id="GO:0005789">
    <property type="term" value="C:endoplasmic reticulum membrane"/>
    <property type="evidence" value="ECO:0007669"/>
    <property type="project" value="UniProtKB-SubCell"/>
</dbReference>
<evidence type="ECO:0000259" key="10">
    <source>
        <dbReference type="Pfam" id="PF01545"/>
    </source>
</evidence>
<dbReference type="STRING" id="94208.A0A2S4L7I0"/>
<organism evidence="11 12">
    <name type="scientific">Tolypocladium paradoxum</name>
    <dbReference type="NCBI Taxonomy" id="94208"/>
    <lineage>
        <taxon>Eukaryota</taxon>
        <taxon>Fungi</taxon>
        <taxon>Dikarya</taxon>
        <taxon>Ascomycota</taxon>
        <taxon>Pezizomycotina</taxon>
        <taxon>Sordariomycetes</taxon>
        <taxon>Hypocreomycetidae</taxon>
        <taxon>Hypocreales</taxon>
        <taxon>Ophiocordycipitaceae</taxon>
        <taxon>Tolypocladium</taxon>
    </lineage>
</organism>
<evidence type="ECO:0000256" key="7">
    <source>
        <dbReference type="ARBA" id="ARBA00023136"/>
    </source>
</evidence>
<reference evidence="11 12" key="1">
    <citation type="submission" date="2018-01" db="EMBL/GenBank/DDBJ databases">
        <title>Harnessing the power of phylogenomics to disentangle the directionality and signatures of interkingdom host jumping in the parasitic fungal genus Tolypocladium.</title>
        <authorList>
            <person name="Quandt C.A."/>
            <person name="Patterson W."/>
            <person name="Spatafora J.W."/>
        </authorList>
    </citation>
    <scope>NUCLEOTIDE SEQUENCE [LARGE SCALE GENOMIC DNA]</scope>
    <source>
        <strain evidence="11 12">NRBC 100945</strain>
    </source>
</reference>
<dbReference type="EMBL" id="PKSG01000146">
    <property type="protein sequence ID" value="POR38378.1"/>
    <property type="molecule type" value="Genomic_DNA"/>
</dbReference>
<feature type="compositionally biased region" description="Basic and acidic residues" evidence="9">
    <location>
        <begin position="119"/>
        <end position="134"/>
    </location>
</feature>
<evidence type="ECO:0000256" key="2">
    <source>
        <dbReference type="ARBA" id="ARBA00008873"/>
    </source>
</evidence>
<feature type="compositionally biased region" description="Basic residues" evidence="9">
    <location>
        <begin position="135"/>
        <end position="152"/>
    </location>
</feature>
<dbReference type="GO" id="GO:0006882">
    <property type="term" value="P:intracellular zinc ion homeostasis"/>
    <property type="evidence" value="ECO:0007669"/>
    <property type="project" value="InterPro"/>
</dbReference>
<keyword evidence="5 8" id="KW-1133">Transmembrane helix</keyword>
<feature type="region of interest" description="Disordered" evidence="9">
    <location>
        <begin position="1"/>
        <end position="71"/>
    </location>
</feature>
<dbReference type="GO" id="GO:0005385">
    <property type="term" value="F:zinc ion transmembrane transporter activity"/>
    <property type="evidence" value="ECO:0007669"/>
    <property type="project" value="UniProtKB-UniRule"/>
</dbReference>
<dbReference type="InterPro" id="IPR027469">
    <property type="entry name" value="Cation_efflux_TMD_sf"/>
</dbReference>
<evidence type="ECO:0000256" key="8">
    <source>
        <dbReference type="RuleBase" id="RU369017"/>
    </source>
</evidence>
<dbReference type="InterPro" id="IPR045316">
    <property type="entry name" value="Msc2-like"/>
</dbReference>
<sequence length="533" mass="58184">MAAPYALPSSALPHAHQHHMHSHSQSSLNAWRASVSRESLPAHLDDEARDHEGGHSHSRRHSHNRAGSQASNTGATLLKEKPAPAALDSLDGWTQEKTAGGKSIITPGPDALTTPYSPPKHEHGHHHDDHDHGHVHAHAHAHAHAHTHARTHHHDDQKAARSLLTRTILPYTARFPILHAILVEKDSRRIFYFMTLNFCFMAVQAFYGYVTDSLGLLSDSIHMFFDCVALMVGLLAAVLSKWPPSQKFPYGFGKIETLSGFANGILLMLLSVEIAFEAFERLWEGTHTKRLGELFIVSSLGLAVNLVGMMAFGHHHHGHDHGHSHGHSHSHDQDHSDSHKGHGHGCGSHGHGHGHGHGHSHDNENMRGIYLHILADTLGSVSVIVSTTLTSIWGWSGWDPLASCLIAVLIFLSSQPLVVSSAKRLLLSVPEDTEYNLRNTLGGILQQRGVVGYTAPKLWLDDRTGGRGGSNLVGVVHITVARGASMDDARDQVREYLLNAGIDVVVQVEREGDHGCWCARGRGPATPQTPKPF</sequence>
<feature type="compositionally biased region" description="Low complexity" evidence="9">
    <location>
        <begin position="1"/>
        <end position="14"/>
    </location>
</feature>
<keyword evidence="8" id="KW-0256">Endoplasmic reticulum</keyword>
<evidence type="ECO:0000256" key="9">
    <source>
        <dbReference type="SAM" id="MobiDB-lite"/>
    </source>
</evidence>
<feature type="transmembrane region" description="Helical" evidence="8">
    <location>
        <begin position="400"/>
        <end position="419"/>
    </location>
</feature>
<dbReference type="SUPFAM" id="SSF161111">
    <property type="entry name" value="Cation efflux protein transmembrane domain-like"/>
    <property type="match status" value="1"/>
</dbReference>
<dbReference type="InterPro" id="IPR058533">
    <property type="entry name" value="Cation_efflux_TM"/>
</dbReference>
<feature type="region of interest" description="Disordered" evidence="9">
    <location>
        <begin position="99"/>
        <end position="157"/>
    </location>
</feature>
<evidence type="ECO:0000256" key="6">
    <source>
        <dbReference type="ARBA" id="ARBA00023065"/>
    </source>
</evidence>
<proteinExistence type="inferred from homology"/>
<feature type="compositionally biased region" description="Basic residues" evidence="9">
    <location>
        <begin position="317"/>
        <end position="328"/>
    </location>
</feature>
<keyword evidence="6 8" id="KW-0406">Ion transport</keyword>
<dbReference type="Gene3D" id="1.20.1510.10">
    <property type="entry name" value="Cation efflux protein transmembrane domain"/>
    <property type="match status" value="1"/>
</dbReference>
<dbReference type="PANTHER" id="PTHR45755:SF4">
    <property type="entry name" value="ZINC TRANSPORTER 7"/>
    <property type="match status" value="1"/>
</dbReference>
<feature type="transmembrane region" description="Helical" evidence="8">
    <location>
        <begin position="291"/>
        <end position="312"/>
    </location>
</feature>
<keyword evidence="7 8" id="KW-0472">Membrane</keyword>
<comment type="caution">
    <text evidence="11">The sequence shown here is derived from an EMBL/GenBank/DDBJ whole genome shotgun (WGS) entry which is preliminary data.</text>
</comment>
<dbReference type="PANTHER" id="PTHR45755">
    <property type="match status" value="1"/>
</dbReference>
<dbReference type="GO" id="GO:0005794">
    <property type="term" value="C:Golgi apparatus"/>
    <property type="evidence" value="ECO:0007669"/>
    <property type="project" value="TreeGrafter"/>
</dbReference>
<dbReference type="FunFam" id="1.20.1510.10:FF:000014">
    <property type="entry name" value="Cation efflux protein/ zinc transporter"/>
    <property type="match status" value="1"/>
</dbReference>
<comment type="function">
    <text evidence="8">Functions as a zinc transporter.</text>
</comment>
<dbReference type="Proteomes" id="UP000237481">
    <property type="component" value="Unassembled WGS sequence"/>
</dbReference>
<dbReference type="GO" id="GO:0031410">
    <property type="term" value="C:cytoplasmic vesicle"/>
    <property type="evidence" value="ECO:0007669"/>
    <property type="project" value="TreeGrafter"/>
</dbReference>
<evidence type="ECO:0000256" key="1">
    <source>
        <dbReference type="ARBA" id="ARBA00004141"/>
    </source>
</evidence>
<dbReference type="Pfam" id="PF01545">
    <property type="entry name" value="Cation_efflux"/>
    <property type="match status" value="1"/>
</dbReference>
<feature type="compositionally biased region" description="Basic and acidic residues" evidence="9">
    <location>
        <begin position="43"/>
        <end position="55"/>
    </location>
</feature>
<accession>A0A2S4L7I0</accession>
<evidence type="ECO:0000256" key="4">
    <source>
        <dbReference type="ARBA" id="ARBA00022692"/>
    </source>
</evidence>
<keyword evidence="12" id="KW-1185">Reference proteome</keyword>
<dbReference type="InterPro" id="IPR002524">
    <property type="entry name" value="Cation_efflux"/>
</dbReference>
<comment type="caution">
    <text evidence="8">Lacks conserved residue(s) required for the propagation of feature annotation.</text>
</comment>
<dbReference type="GO" id="GO:1904257">
    <property type="term" value="P:zinc ion import into Golgi lumen"/>
    <property type="evidence" value="ECO:0007669"/>
    <property type="project" value="TreeGrafter"/>
</dbReference>